<comment type="caution">
    <text evidence="2">The sequence shown here is derived from an EMBL/GenBank/DDBJ whole genome shotgun (WGS) entry which is preliminary data.</text>
</comment>
<feature type="domain" description="PKD" evidence="1">
    <location>
        <begin position="699"/>
        <end position="749"/>
    </location>
</feature>
<dbReference type="RefSeq" id="WP_190922819.1">
    <property type="nucleotide sequence ID" value="NZ_JACXAC010000002.1"/>
</dbReference>
<dbReference type="SMART" id="SM00089">
    <property type="entry name" value="PKD"/>
    <property type="match status" value="2"/>
</dbReference>
<protein>
    <submittedName>
        <fullName evidence="2">T9SS type A sorting domain-containing protein</fullName>
    </submittedName>
</protein>
<gene>
    <name evidence="2" type="ORF">IC234_05315</name>
</gene>
<dbReference type="Proteomes" id="UP000606003">
    <property type="component" value="Unassembled WGS sequence"/>
</dbReference>
<evidence type="ECO:0000259" key="1">
    <source>
        <dbReference type="PROSITE" id="PS50093"/>
    </source>
</evidence>
<dbReference type="Gene3D" id="2.60.40.10">
    <property type="entry name" value="Immunoglobulins"/>
    <property type="match status" value="5"/>
</dbReference>
<dbReference type="InterPro" id="IPR015919">
    <property type="entry name" value="Cadherin-like_sf"/>
</dbReference>
<dbReference type="EMBL" id="JACXAC010000002">
    <property type="protein sequence ID" value="MBD2721540.1"/>
    <property type="molecule type" value="Genomic_DNA"/>
</dbReference>
<dbReference type="InterPro" id="IPR026444">
    <property type="entry name" value="Secre_tail"/>
</dbReference>
<evidence type="ECO:0000313" key="3">
    <source>
        <dbReference type="Proteomes" id="UP000606003"/>
    </source>
</evidence>
<dbReference type="InterPro" id="IPR013783">
    <property type="entry name" value="Ig-like_fold"/>
</dbReference>
<dbReference type="Pfam" id="PF24907">
    <property type="entry name" value="SIBA-E_N"/>
    <property type="match status" value="1"/>
</dbReference>
<name>A0ABR8JSE0_9BACT</name>
<dbReference type="InterPro" id="IPR035986">
    <property type="entry name" value="PKD_dom_sf"/>
</dbReference>
<dbReference type="SUPFAM" id="SSF49313">
    <property type="entry name" value="Cadherin-like"/>
    <property type="match status" value="2"/>
</dbReference>
<proteinExistence type="predicted"/>
<dbReference type="InterPro" id="IPR025667">
    <property type="entry name" value="SprB_repeat"/>
</dbReference>
<dbReference type="NCBIfam" id="TIGR04183">
    <property type="entry name" value="Por_Secre_tail"/>
    <property type="match status" value="1"/>
</dbReference>
<evidence type="ECO:0000313" key="2">
    <source>
        <dbReference type="EMBL" id="MBD2721540.1"/>
    </source>
</evidence>
<organism evidence="2 3">
    <name type="scientific">Hymenobacter armeniacus</name>
    <dbReference type="NCBI Taxonomy" id="2771358"/>
    <lineage>
        <taxon>Bacteria</taxon>
        <taxon>Pseudomonadati</taxon>
        <taxon>Bacteroidota</taxon>
        <taxon>Cytophagia</taxon>
        <taxon>Cytophagales</taxon>
        <taxon>Hymenobacteraceae</taxon>
        <taxon>Hymenobacter</taxon>
    </lineage>
</organism>
<dbReference type="PROSITE" id="PS50093">
    <property type="entry name" value="PKD"/>
    <property type="match status" value="1"/>
</dbReference>
<dbReference type="Pfam" id="PF13573">
    <property type="entry name" value="SprB"/>
    <property type="match status" value="1"/>
</dbReference>
<accession>A0ABR8JSE0</accession>
<dbReference type="InterPro" id="IPR056844">
    <property type="entry name" value="SibA-E_N"/>
</dbReference>
<dbReference type="SUPFAM" id="SSF49299">
    <property type="entry name" value="PKD domain"/>
    <property type="match status" value="1"/>
</dbReference>
<reference evidence="2 3" key="1">
    <citation type="submission" date="2020-09" db="EMBL/GenBank/DDBJ databases">
        <authorList>
            <person name="Kim M.K."/>
        </authorList>
    </citation>
    <scope>NUCLEOTIDE SEQUENCE [LARGE SCALE GENOMIC DNA]</scope>
    <source>
        <strain evidence="2 3">BT189</strain>
    </source>
</reference>
<keyword evidence="3" id="KW-1185">Reference proteome</keyword>
<dbReference type="InterPro" id="IPR022409">
    <property type="entry name" value="PKD/Chitinase_dom"/>
</dbReference>
<sequence>MKHFDFAGNKLNFLSWGPGRWSRWTGWRVLLLCLLFGMGAASPARATHFRYGSLTWRTVASDPAKLTVEFRVSQAWRRSFGGLNASVGASVVTGNLEFGDGTNGIINLGVTSVDVAGDSFYGEAIITHTYATAGDFRAYYTDCCRLSTLSNNANGVMYVSTLVNAGSGNNSPVSTLVPVVNVASSPTAATFLLPASDPDGDALTFSMASAADFNNNPFANAPGMSVNATSGLVSFSTAGLTVGQMFNAVVKVSDGRTSVLVDFLVKVTGTANPPVFDYSLTPPNAYVYRVAPGQAVAFGVRATDSDPNDVVNLLAYGVPPGATATPALPLDGNPVQTAFAWTPTAANLGTTVISFVAQDLAGGQATTSVTIEVTLRPRFDVPPTPAHNSVVQVTPGTALRYTIQASDPDATDRVSLASVTGLPAGAGFGAALPTAAANPVSTQLSWTPAVANWGPHAATFVARDSHGEQATHTLNFLINSAPAFTSQPGNLALTVGQSFVYTITTTDPDLPYGDRLDVLATTLPSWLRFVNNGNGTATLSGTATRAGTYPVTLDAEDIYHHGNSYGRVMQAFTINVVGCSVAATATATTPTCAGAANGSIALAVTGAAAPATYAWTGPNGFRAATQNLSGLAAGTYAVTVTGANGCTATAQATLAQPAPAAAPAIAVSIVGAVPVRSLPNTIFLGYGPQTATLTATGGTSYRWSPAAGLSDPTSPSPVFAPSSAGQYVYTVTATNASGCTASASVTLNVVEARCGNNANNPKVLVCHNGHEICISPNAVPAHIGPGSTHNDLLGSCSGSGSGSIPAPALPDVVLTAFPNPVATSTTVNFQAPVSGVASVRVFNQMGVQVATLFEGPAVGGREYQLEVDASRWPAGLYLCQYVGGGQTSTQRLMVNK</sequence>
<dbReference type="Pfam" id="PF05345">
    <property type="entry name" value="He_PIG"/>
    <property type="match status" value="2"/>
</dbReference>
<dbReference type="InterPro" id="IPR000601">
    <property type="entry name" value="PKD_dom"/>
</dbReference>